<gene>
    <name evidence="5" type="ORF">NQX30_04175</name>
</gene>
<dbReference type="InterPro" id="IPR036291">
    <property type="entry name" value="NAD(P)-bd_dom_sf"/>
</dbReference>
<dbReference type="Proteomes" id="UP001168167">
    <property type="component" value="Unassembled WGS sequence"/>
</dbReference>
<dbReference type="SUPFAM" id="SSF51735">
    <property type="entry name" value="NAD(P)-binding Rossmann-fold domains"/>
    <property type="match status" value="1"/>
</dbReference>
<dbReference type="PIRSF" id="PIRSF000103">
    <property type="entry name" value="HIBADH"/>
    <property type="match status" value="1"/>
</dbReference>
<evidence type="ECO:0000259" key="3">
    <source>
        <dbReference type="Pfam" id="PF03446"/>
    </source>
</evidence>
<feature type="domain" description="6-phosphogluconate dehydrogenase NADP-binding" evidence="3">
    <location>
        <begin position="21"/>
        <end position="179"/>
    </location>
</feature>
<dbReference type="Gene3D" id="3.40.50.720">
    <property type="entry name" value="NAD(P)-binding Rossmann-like Domain"/>
    <property type="match status" value="1"/>
</dbReference>
<evidence type="ECO:0000259" key="4">
    <source>
        <dbReference type="Pfam" id="PF14833"/>
    </source>
</evidence>
<evidence type="ECO:0000256" key="2">
    <source>
        <dbReference type="ARBA" id="ARBA00023027"/>
    </source>
</evidence>
<dbReference type="Pfam" id="PF14833">
    <property type="entry name" value="NAD_binding_11"/>
    <property type="match status" value="1"/>
</dbReference>
<evidence type="ECO:0000313" key="5">
    <source>
        <dbReference type="EMBL" id="MDM5147566.1"/>
    </source>
</evidence>
<name>A0ABT7QLI4_9GAMM</name>
<dbReference type="InterPro" id="IPR008927">
    <property type="entry name" value="6-PGluconate_DH-like_C_sf"/>
</dbReference>
<dbReference type="Gene3D" id="1.10.1040.10">
    <property type="entry name" value="N-(1-d-carboxylethyl)-l-norvaline Dehydrogenase, domain 2"/>
    <property type="match status" value="1"/>
</dbReference>
<keyword evidence="2" id="KW-0520">NAD</keyword>
<dbReference type="EMBL" id="JANQAO010000002">
    <property type="protein sequence ID" value="MDM5147566.1"/>
    <property type="molecule type" value="Genomic_DNA"/>
</dbReference>
<evidence type="ECO:0000313" key="6">
    <source>
        <dbReference type="Proteomes" id="UP001168167"/>
    </source>
</evidence>
<comment type="caution">
    <text evidence="5">The sequence shown here is derived from an EMBL/GenBank/DDBJ whole genome shotgun (WGS) entry which is preliminary data.</text>
</comment>
<reference evidence="5" key="2">
    <citation type="journal article" date="2023" name="Microbiome">
        <title>Synthase-selected sorting approach identifies a beta-lactone synthase in a nudibranch symbiotic bacterium.</title>
        <authorList>
            <person name="Dzunkova M."/>
            <person name="La Clair J.J."/>
            <person name="Tyml T."/>
            <person name="Doud D."/>
            <person name="Schulz F."/>
            <person name="Piquer-Esteban S."/>
            <person name="Porcel Sanchis D."/>
            <person name="Osborn A."/>
            <person name="Robinson D."/>
            <person name="Louie K.B."/>
            <person name="Bowen B.P."/>
            <person name="Bowers R.M."/>
            <person name="Lee J."/>
            <person name="Arnau V."/>
            <person name="Diaz-Villanueva W."/>
            <person name="Stepanauskas R."/>
            <person name="Gosliner T."/>
            <person name="Date S.V."/>
            <person name="Northen T.R."/>
            <person name="Cheng J.F."/>
            <person name="Burkart M.D."/>
            <person name="Woyke T."/>
        </authorList>
    </citation>
    <scope>NUCLEOTIDE SEQUENCE</scope>
    <source>
        <strain evidence="5">Df01</strain>
    </source>
</reference>
<feature type="domain" description="3-hydroxyisobutyrate dehydrogenase-like NAD-binding" evidence="4">
    <location>
        <begin position="182"/>
        <end position="302"/>
    </location>
</feature>
<dbReference type="InterPro" id="IPR029154">
    <property type="entry name" value="HIBADH-like_NADP-bd"/>
</dbReference>
<organism evidence="5 6">
    <name type="scientific">Candidatus Doriopsillibacter californiensis</name>
    <dbReference type="NCBI Taxonomy" id="2970740"/>
    <lineage>
        <taxon>Bacteria</taxon>
        <taxon>Pseudomonadati</taxon>
        <taxon>Pseudomonadota</taxon>
        <taxon>Gammaproteobacteria</taxon>
        <taxon>Candidatus Tethybacterales</taxon>
        <taxon>Candidatus Persebacteraceae</taxon>
        <taxon>Candidatus Doriopsillibacter</taxon>
    </lineage>
</organism>
<accession>A0ABT7QLI4</accession>
<dbReference type="Pfam" id="PF03446">
    <property type="entry name" value="NAD_binding_2"/>
    <property type="match status" value="1"/>
</dbReference>
<dbReference type="InterPro" id="IPR013328">
    <property type="entry name" value="6PGD_dom2"/>
</dbReference>
<dbReference type="InterPro" id="IPR015815">
    <property type="entry name" value="HIBADH-related"/>
</dbReference>
<reference evidence="5" key="1">
    <citation type="submission" date="2022-08" db="EMBL/GenBank/DDBJ databases">
        <authorList>
            <person name="Dzunkova M."/>
            <person name="La Clair J."/>
            <person name="Tyml T."/>
            <person name="Doud D."/>
            <person name="Schulz F."/>
            <person name="Piquer S."/>
            <person name="Porcel Sanchis D."/>
            <person name="Osborn A."/>
            <person name="Robinson D."/>
            <person name="Louie K.B."/>
            <person name="Bowen B.P."/>
            <person name="Bowers R."/>
            <person name="Lee J."/>
            <person name="Arnau Llombart V."/>
            <person name="Diaz Villanueva W."/>
            <person name="Gosliner T."/>
            <person name="Northen T."/>
            <person name="Cheng J.-F."/>
            <person name="Burkart M.D."/>
            <person name="Woyke T."/>
        </authorList>
    </citation>
    <scope>NUCLEOTIDE SEQUENCE</scope>
    <source>
        <strain evidence="5">Df01</strain>
    </source>
</reference>
<dbReference type="InterPro" id="IPR006115">
    <property type="entry name" value="6PGDH_NADP-bd"/>
</dbReference>
<evidence type="ECO:0000256" key="1">
    <source>
        <dbReference type="ARBA" id="ARBA00023002"/>
    </source>
</evidence>
<keyword evidence="1" id="KW-0560">Oxidoreductase</keyword>
<proteinExistence type="predicted"/>
<protein>
    <submittedName>
        <fullName evidence="5">NAD(P)-dependent oxidoreductase</fullName>
    </submittedName>
</protein>
<dbReference type="PANTHER" id="PTHR43060">
    <property type="entry name" value="3-HYDROXYISOBUTYRATE DEHYDROGENASE-LIKE 1, MITOCHONDRIAL-RELATED"/>
    <property type="match status" value="1"/>
</dbReference>
<dbReference type="SUPFAM" id="SSF48179">
    <property type="entry name" value="6-phosphogluconate dehydrogenase C-terminal domain-like"/>
    <property type="match status" value="1"/>
</dbReference>
<keyword evidence="6" id="KW-1185">Reference proteome</keyword>
<sequence>MARYNSEKISMANTFLSDKTRVGCIGLGIMGLPAAKNLQRAGYTVSAYARRPESTKTLGGTVASYSSPKELGAVCDVVVINVSDTPDVEEVTLGKNGLVHGMKPGSAIIDMSTISPATTRHVAEKLAEKDITFLDAPVSGGQKGAIDGTLTIMVGGSVDMFTKAQPLLAAMGKTITHIGTSGAGQVAKACNQIIIGATIEGVAEAMVLAQKNGVDAAAVREALLGGFAGSKVLEMHAPRMLHNNFTPGFKSVLHEKDMKIALTNGGENNLSLPAAELFLQRLQALIALGGGDLDSTAIYKVITGEKP</sequence>
<dbReference type="PANTHER" id="PTHR43060:SF15">
    <property type="entry name" value="3-HYDROXYISOBUTYRATE DEHYDROGENASE-LIKE 1, MITOCHONDRIAL-RELATED"/>
    <property type="match status" value="1"/>
</dbReference>